<dbReference type="STRING" id="1797.RMCT_3288"/>
<dbReference type="Pfam" id="PF21321">
    <property type="entry name" value="HTH_66"/>
    <property type="match status" value="1"/>
</dbReference>
<gene>
    <name evidence="2" type="ORF">RMCT_3288</name>
</gene>
<name>A0A100XGW3_MYCTH</name>
<evidence type="ECO:0000259" key="1">
    <source>
        <dbReference type="Pfam" id="PF21321"/>
    </source>
</evidence>
<feature type="domain" description="Putative antitoxin VapB45-like DNA-binding HTH" evidence="1">
    <location>
        <begin position="79"/>
        <end position="148"/>
    </location>
</feature>
<reference evidence="2 3" key="1">
    <citation type="journal article" date="2016" name="Genome Announc.">
        <title>Draft Genome Sequences of Five Rapidly Growing Mycobacterium Species, M. thermoresistibile, M. fortuitum subsp. acetamidolyticum, M. canariasense, M. brisbanense, and M. novocastrense.</title>
        <authorList>
            <person name="Katahira K."/>
            <person name="Ogura Y."/>
            <person name="Gotoh Y."/>
            <person name="Hayashi T."/>
        </authorList>
    </citation>
    <scope>NUCLEOTIDE SEQUENCE [LARGE SCALE GENOMIC DNA]</scope>
    <source>
        <strain evidence="2 3">JCM6362</strain>
    </source>
</reference>
<organism evidence="2 3">
    <name type="scientific">Mycolicibacterium thermoresistibile</name>
    <name type="common">Mycobacterium thermoresistibile</name>
    <dbReference type="NCBI Taxonomy" id="1797"/>
    <lineage>
        <taxon>Bacteria</taxon>
        <taxon>Bacillati</taxon>
        <taxon>Actinomycetota</taxon>
        <taxon>Actinomycetes</taxon>
        <taxon>Mycobacteriales</taxon>
        <taxon>Mycobacteriaceae</taxon>
        <taxon>Mycolicibacterium</taxon>
    </lineage>
</organism>
<dbReference type="EMBL" id="BCTB01000042">
    <property type="protein sequence ID" value="GAT16319.1"/>
    <property type="molecule type" value="Genomic_DNA"/>
</dbReference>
<comment type="caution">
    <text evidence="2">The sequence shown here is derived from an EMBL/GenBank/DDBJ whole genome shotgun (WGS) entry which is preliminary data.</text>
</comment>
<accession>A0A100XGW3</accession>
<evidence type="ECO:0000313" key="3">
    <source>
        <dbReference type="Proteomes" id="UP000069654"/>
    </source>
</evidence>
<dbReference type="Proteomes" id="UP000069654">
    <property type="component" value="Unassembled WGS sequence"/>
</dbReference>
<dbReference type="InterPro" id="IPR048708">
    <property type="entry name" value="VapB45-like_HTH"/>
</dbReference>
<reference evidence="3" key="2">
    <citation type="submission" date="2016-02" db="EMBL/GenBank/DDBJ databases">
        <title>Draft genome sequence of five rapidly growing Mycobacterium species.</title>
        <authorList>
            <person name="Katahira K."/>
            <person name="Gotou Y."/>
            <person name="Iida K."/>
            <person name="Ogura Y."/>
            <person name="Hayashi T."/>
        </authorList>
    </citation>
    <scope>NUCLEOTIDE SEQUENCE [LARGE SCALE GENOMIC DNA]</scope>
    <source>
        <strain evidence="3">JCM6362</strain>
    </source>
</reference>
<dbReference type="AlphaFoldDB" id="A0A100XGW3"/>
<evidence type="ECO:0000313" key="2">
    <source>
        <dbReference type="EMBL" id="GAT16319.1"/>
    </source>
</evidence>
<protein>
    <recommendedName>
        <fullName evidence="1">Putative antitoxin VapB45-like DNA-binding HTH domain-containing protein</fullName>
    </recommendedName>
</protein>
<sequence>MIGTYARCERRNVRPTGEARARTLRCEFVTVLPRDAHNVLLERVHKGYVFVGERRCCRGGVMGTAKVDDARFTQGILNMADAARFLALSQPTFHRWAKGYERGEPLIHVIHGVPTRKANVSFIALTEAYVLAALRDAGVQLRRVRPALDKLQKEFGREYVLTAPNLATDGIDVLWDFSKSREGAGLIEARTGRYVIREIVEDYLQYISWDSSEIPYQLVLRQWQPAKIVVDLRHSFGQPRFGVSGPRVADVAAMLKAGEPGEVVADEFGISRDEVRTAARVLLGRAA</sequence>
<proteinExistence type="predicted"/>